<dbReference type="PROSITE" id="PS50977">
    <property type="entry name" value="HTH_TETR_2"/>
    <property type="match status" value="1"/>
</dbReference>
<dbReference type="RefSeq" id="WP_315951917.1">
    <property type="nucleotide sequence ID" value="NZ_JAWCUD010000003.1"/>
</dbReference>
<feature type="transmembrane region" description="Helical" evidence="3">
    <location>
        <begin position="153"/>
        <end position="172"/>
    </location>
</feature>
<organism evidence="5 6">
    <name type="scientific">Paenibacillus violae</name>
    <dbReference type="NCBI Taxonomy" id="3077234"/>
    <lineage>
        <taxon>Bacteria</taxon>
        <taxon>Bacillati</taxon>
        <taxon>Bacillota</taxon>
        <taxon>Bacilli</taxon>
        <taxon>Bacillales</taxon>
        <taxon>Paenibacillaceae</taxon>
        <taxon>Paenibacillus</taxon>
    </lineage>
</organism>
<sequence>MSITTLRSDRRVHKTRQHITHAFLTLCDKRDFEDIVVRDITDAADISRSTFYTHFQDKYDLLEQIMKDKLAELFRLYENNKTQILRYVPHHEVPDPYFLLLFMHLSEQAPIYRVLLFRLPHLRFEDRMSETIQHTIGQRVDNNRMDQKQPIPLDILLVSMASWIVGMILNWLKQGMIYSPNYMAIQLSRIASIGFYQAMSL</sequence>
<keyword evidence="1 2" id="KW-0238">DNA-binding</keyword>
<dbReference type="PANTHER" id="PTHR43479">
    <property type="entry name" value="ACREF/ENVCD OPERON REPRESSOR-RELATED"/>
    <property type="match status" value="1"/>
</dbReference>
<dbReference type="Pfam" id="PF14278">
    <property type="entry name" value="TetR_C_8"/>
    <property type="match status" value="1"/>
</dbReference>
<evidence type="ECO:0000313" key="6">
    <source>
        <dbReference type="Proteomes" id="UP001260980"/>
    </source>
</evidence>
<keyword evidence="3" id="KW-0472">Membrane</keyword>
<dbReference type="InterPro" id="IPR050624">
    <property type="entry name" value="HTH-type_Tx_Regulator"/>
</dbReference>
<dbReference type="EMBL" id="JAWCUD010000003">
    <property type="protein sequence ID" value="MDU0201974.1"/>
    <property type="molecule type" value="Genomic_DNA"/>
</dbReference>
<feature type="DNA-binding region" description="H-T-H motif" evidence="2">
    <location>
        <begin position="36"/>
        <end position="55"/>
    </location>
</feature>
<dbReference type="Proteomes" id="UP001260980">
    <property type="component" value="Unassembled WGS sequence"/>
</dbReference>
<evidence type="ECO:0000256" key="2">
    <source>
        <dbReference type="PROSITE-ProRule" id="PRU00335"/>
    </source>
</evidence>
<dbReference type="InterPro" id="IPR001647">
    <property type="entry name" value="HTH_TetR"/>
</dbReference>
<keyword evidence="3" id="KW-0812">Transmembrane</keyword>
<accession>A0ABU3RCG5</accession>
<keyword evidence="3" id="KW-1133">Transmembrane helix</keyword>
<evidence type="ECO:0000256" key="1">
    <source>
        <dbReference type="ARBA" id="ARBA00023125"/>
    </source>
</evidence>
<evidence type="ECO:0000259" key="4">
    <source>
        <dbReference type="PROSITE" id="PS50977"/>
    </source>
</evidence>
<feature type="domain" description="HTH tetR-type" evidence="4">
    <location>
        <begin position="13"/>
        <end position="73"/>
    </location>
</feature>
<comment type="caution">
    <text evidence="5">The sequence shown here is derived from an EMBL/GenBank/DDBJ whole genome shotgun (WGS) entry which is preliminary data.</text>
</comment>
<reference evidence="5 6" key="1">
    <citation type="submission" date="2023-10" db="EMBL/GenBank/DDBJ databases">
        <title>Paenibacillus strain PFR10 Genome sequencing and assembly.</title>
        <authorList>
            <person name="Kim I."/>
        </authorList>
    </citation>
    <scope>NUCLEOTIDE SEQUENCE [LARGE SCALE GENOMIC DNA]</scope>
    <source>
        <strain evidence="5 6">PFR10</strain>
    </source>
</reference>
<gene>
    <name evidence="5" type="ORF">RQP52_12780</name>
</gene>
<dbReference type="PANTHER" id="PTHR43479:SF7">
    <property type="entry name" value="TETR-FAMILY TRANSCRIPTIONAL REGULATOR"/>
    <property type="match status" value="1"/>
</dbReference>
<name>A0ABU3RCG5_9BACL</name>
<dbReference type="Gene3D" id="1.10.357.10">
    <property type="entry name" value="Tetracycline Repressor, domain 2"/>
    <property type="match status" value="1"/>
</dbReference>
<dbReference type="InterPro" id="IPR009057">
    <property type="entry name" value="Homeodomain-like_sf"/>
</dbReference>
<evidence type="ECO:0000313" key="5">
    <source>
        <dbReference type="EMBL" id="MDU0201974.1"/>
    </source>
</evidence>
<dbReference type="SUPFAM" id="SSF46689">
    <property type="entry name" value="Homeodomain-like"/>
    <property type="match status" value="1"/>
</dbReference>
<protein>
    <submittedName>
        <fullName evidence="5">TetR/AcrR family transcriptional regulator C-terminal domain-containing protein</fullName>
    </submittedName>
</protein>
<dbReference type="InterPro" id="IPR039532">
    <property type="entry name" value="TetR_C_Firmicutes"/>
</dbReference>
<proteinExistence type="predicted"/>
<evidence type="ECO:0000256" key="3">
    <source>
        <dbReference type="SAM" id="Phobius"/>
    </source>
</evidence>
<keyword evidence="6" id="KW-1185">Reference proteome</keyword>
<dbReference type="Pfam" id="PF00440">
    <property type="entry name" value="TetR_N"/>
    <property type="match status" value="1"/>
</dbReference>